<keyword evidence="3" id="KW-1185">Reference proteome</keyword>
<dbReference type="EMBL" id="JBAHYK010001655">
    <property type="protein sequence ID" value="KAL0567168.1"/>
    <property type="molecule type" value="Genomic_DNA"/>
</dbReference>
<evidence type="ECO:0000313" key="3">
    <source>
        <dbReference type="Proteomes" id="UP001465976"/>
    </source>
</evidence>
<feature type="compositionally biased region" description="Low complexity" evidence="1">
    <location>
        <begin position="24"/>
        <end position="37"/>
    </location>
</feature>
<reference evidence="2 3" key="1">
    <citation type="submission" date="2024-02" db="EMBL/GenBank/DDBJ databases">
        <title>A draft genome for the cacao thread blight pathogen Marasmius crinis-equi.</title>
        <authorList>
            <person name="Cohen S.P."/>
            <person name="Baruah I.K."/>
            <person name="Amoako-Attah I."/>
            <person name="Bukari Y."/>
            <person name="Meinhardt L.W."/>
            <person name="Bailey B.A."/>
        </authorList>
    </citation>
    <scope>NUCLEOTIDE SEQUENCE [LARGE SCALE GENOMIC DNA]</scope>
    <source>
        <strain evidence="2 3">GH-76</strain>
    </source>
</reference>
<gene>
    <name evidence="2" type="ORF">V5O48_014818</name>
</gene>
<sequence length="95" mass="10356">MSWDFTAGNMSAPPRRSNTPVPPLRTTTPAPSLTPTLVNYGPSSFPEPAHMGPYIPRSAPSTTPAFLYVVPLLLKSRTYLKGRLHSPAMYQGDLD</sequence>
<proteinExistence type="predicted"/>
<organism evidence="2 3">
    <name type="scientific">Marasmius crinis-equi</name>
    <dbReference type="NCBI Taxonomy" id="585013"/>
    <lineage>
        <taxon>Eukaryota</taxon>
        <taxon>Fungi</taxon>
        <taxon>Dikarya</taxon>
        <taxon>Basidiomycota</taxon>
        <taxon>Agaricomycotina</taxon>
        <taxon>Agaricomycetes</taxon>
        <taxon>Agaricomycetidae</taxon>
        <taxon>Agaricales</taxon>
        <taxon>Marasmiineae</taxon>
        <taxon>Marasmiaceae</taxon>
        <taxon>Marasmius</taxon>
    </lineage>
</organism>
<evidence type="ECO:0000313" key="2">
    <source>
        <dbReference type="EMBL" id="KAL0567168.1"/>
    </source>
</evidence>
<evidence type="ECO:0000256" key="1">
    <source>
        <dbReference type="SAM" id="MobiDB-lite"/>
    </source>
</evidence>
<feature type="region of interest" description="Disordered" evidence="1">
    <location>
        <begin position="1"/>
        <end position="41"/>
    </location>
</feature>
<name>A0ABR3EW71_9AGAR</name>
<dbReference type="Proteomes" id="UP001465976">
    <property type="component" value="Unassembled WGS sequence"/>
</dbReference>
<comment type="caution">
    <text evidence="2">The sequence shown here is derived from an EMBL/GenBank/DDBJ whole genome shotgun (WGS) entry which is preliminary data.</text>
</comment>
<accession>A0ABR3EW71</accession>
<protein>
    <submittedName>
        <fullName evidence="2">Uncharacterized protein</fullName>
    </submittedName>
</protein>